<organism evidence="2 3">
    <name type="scientific">Atta colombica</name>
    <dbReference type="NCBI Taxonomy" id="520822"/>
    <lineage>
        <taxon>Eukaryota</taxon>
        <taxon>Metazoa</taxon>
        <taxon>Ecdysozoa</taxon>
        <taxon>Arthropoda</taxon>
        <taxon>Hexapoda</taxon>
        <taxon>Insecta</taxon>
        <taxon>Pterygota</taxon>
        <taxon>Neoptera</taxon>
        <taxon>Endopterygota</taxon>
        <taxon>Hymenoptera</taxon>
        <taxon>Apocrita</taxon>
        <taxon>Aculeata</taxon>
        <taxon>Formicoidea</taxon>
        <taxon>Formicidae</taxon>
        <taxon>Myrmicinae</taxon>
        <taxon>Atta</taxon>
    </lineage>
</organism>
<evidence type="ECO:0000313" key="2">
    <source>
        <dbReference type="EMBL" id="KYM80071.1"/>
    </source>
</evidence>
<reference evidence="2 3" key="1">
    <citation type="submission" date="2015-09" db="EMBL/GenBank/DDBJ databases">
        <title>Atta colombica WGS genome.</title>
        <authorList>
            <person name="Nygaard S."/>
            <person name="Hu H."/>
            <person name="Boomsma J."/>
            <person name="Zhang G."/>
        </authorList>
    </citation>
    <scope>NUCLEOTIDE SEQUENCE [LARGE SCALE GENOMIC DNA]</scope>
    <source>
        <strain evidence="2">Treedump-2</strain>
        <tissue evidence="2">Whole body</tissue>
    </source>
</reference>
<dbReference type="AlphaFoldDB" id="A0A151I197"/>
<dbReference type="EMBL" id="KQ976577">
    <property type="protein sequence ID" value="KYM80071.1"/>
    <property type="molecule type" value="Genomic_DNA"/>
</dbReference>
<sequence length="190" mass="21672">MIFKFWPIKMKENGALVGEVRPASRFGEYKIANAVLFCCPCVFRCRKSVDVGRNNDDDGDGNASVSTIITTTTTPIIALRLNRNSDTMYVVHRGSNLRRMKDVARFIIDVYNKTTMVNEEEYNIQNKRHFSLDAKGYHVQNSNKEESRYQEFLRSFSIGARERPKSASSSSSDISRNDQPGREEDQDATL</sequence>
<protein>
    <submittedName>
        <fullName evidence="2">Uncharacterized protein</fullName>
    </submittedName>
</protein>
<proteinExistence type="predicted"/>
<gene>
    <name evidence="2" type="ORF">ALC53_09482</name>
</gene>
<accession>A0A151I197</accession>
<dbReference type="Proteomes" id="UP000078540">
    <property type="component" value="Unassembled WGS sequence"/>
</dbReference>
<evidence type="ECO:0000313" key="3">
    <source>
        <dbReference type="Proteomes" id="UP000078540"/>
    </source>
</evidence>
<evidence type="ECO:0000256" key="1">
    <source>
        <dbReference type="SAM" id="MobiDB-lite"/>
    </source>
</evidence>
<feature type="region of interest" description="Disordered" evidence="1">
    <location>
        <begin position="160"/>
        <end position="190"/>
    </location>
</feature>
<name>A0A151I197_9HYME</name>
<keyword evidence="3" id="KW-1185">Reference proteome</keyword>